<reference evidence="1 2" key="1">
    <citation type="submission" date="2023-08" db="EMBL/GenBank/DDBJ databases">
        <title>Black Yeasts Isolated from many extreme environments.</title>
        <authorList>
            <person name="Coleine C."/>
            <person name="Stajich J.E."/>
            <person name="Selbmann L."/>
        </authorList>
    </citation>
    <scope>NUCLEOTIDE SEQUENCE [LARGE SCALE GENOMIC DNA]</scope>
    <source>
        <strain evidence="1 2">CCFEE 5792</strain>
    </source>
</reference>
<dbReference type="RefSeq" id="XP_064706801.1">
    <property type="nucleotide sequence ID" value="XM_064845947.1"/>
</dbReference>
<dbReference type="Proteomes" id="UP001358417">
    <property type="component" value="Unassembled WGS sequence"/>
</dbReference>
<protein>
    <submittedName>
        <fullName evidence="1">Uncharacterized protein</fullName>
    </submittedName>
</protein>
<organism evidence="1 2">
    <name type="scientific">Exophiala bonariae</name>
    <dbReference type="NCBI Taxonomy" id="1690606"/>
    <lineage>
        <taxon>Eukaryota</taxon>
        <taxon>Fungi</taxon>
        <taxon>Dikarya</taxon>
        <taxon>Ascomycota</taxon>
        <taxon>Pezizomycotina</taxon>
        <taxon>Eurotiomycetes</taxon>
        <taxon>Chaetothyriomycetidae</taxon>
        <taxon>Chaetothyriales</taxon>
        <taxon>Herpotrichiellaceae</taxon>
        <taxon>Exophiala</taxon>
    </lineage>
</organism>
<gene>
    <name evidence="1" type="ORF">LTR84_002333</name>
</gene>
<evidence type="ECO:0000313" key="1">
    <source>
        <dbReference type="EMBL" id="KAK5053359.1"/>
    </source>
</evidence>
<proteinExistence type="predicted"/>
<accession>A0AAV9NDL6</accession>
<keyword evidence="2" id="KW-1185">Reference proteome</keyword>
<sequence>MWIYTTSEIAPSQAPGAVESRVEVKSVAAIVDALPYSETSTGRQRDVEGLSILFSSSLTYTEPAPPELTGDDSANYTLTFVSRSNAHDLSYQLGIGRRQLAVGYLTLPVANTFFVNGSRATLVEDTWRVTLQHSSTESEGKHDTLATNISHEQRKDLQSATIDAAFQYDAIGQSILPLTPLTKRRAITKAMGNVVTEIKTGATVVPASSELEKSVSDYIGKNSEATSAGPLLIYASVIPQFGAQFADPDSNLLLTLPPQSLQLQSWSMINNRNRCTRLFRVTGGGGGWGKKQGLLSLDPAVDFDGQSTVSSFPDIDDSGDIGQISEPKGMMPSLSTIQFWVFNNDSTPLAEDQRLDLDRIFGRSGVEQEKKNDMDKMYFVLGTGPRAEEREGIEGHERQALNRSEMQQQFVRGYFGMLAYGGAAVGSLQAQGENAAGPLYTGARSRVDVPNTTFVLEFEPATEAGAVRAARPKEKTS</sequence>
<dbReference type="EMBL" id="JAVRRD010000012">
    <property type="protein sequence ID" value="KAK5053359.1"/>
    <property type="molecule type" value="Genomic_DNA"/>
</dbReference>
<name>A0AAV9NDL6_9EURO</name>
<dbReference type="GeneID" id="89970545"/>
<dbReference type="AlphaFoldDB" id="A0AAV9NDL6"/>
<evidence type="ECO:0000313" key="2">
    <source>
        <dbReference type="Proteomes" id="UP001358417"/>
    </source>
</evidence>
<comment type="caution">
    <text evidence="1">The sequence shown here is derived from an EMBL/GenBank/DDBJ whole genome shotgun (WGS) entry which is preliminary data.</text>
</comment>